<dbReference type="GeneID" id="76631639"/>
<dbReference type="GO" id="GO:0016740">
    <property type="term" value="F:transferase activity"/>
    <property type="evidence" value="ECO:0007669"/>
    <property type="project" value="UniProtKB-KW"/>
</dbReference>
<keyword evidence="2" id="KW-1185">Reference proteome</keyword>
<reference evidence="1 2" key="1">
    <citation type="journal article" date="2019" name="Int. J. Syst. Evol. Microbiol.">
        <title>The Global Catalogue of Microorganisms (GCM) 10K type strain sequencing project: providing services to taxonomists for standard genome sequencing and annotation.</title>
        <authorList>
            <consortium name="The Broad Institute Genomics Platform"/>
            <consortium name="The Broad Institute Genome Sequencing Center for Infectious Disease"/>
            <person name="Wu L."/>
            <person name="Ma J."/>
        </authorList>
    </citation>
    <scope>NUCLEOTIDE SEQUENCE [LARGE SCALE GENOMIC DNA]</scope>
    <source>
        <strain evidence="1 2">JCM 30072</strain>
    </source>
</reference>
<dbReference type="EMBL" id="JBHSZI010000001">
    <property type="protein sequence ID" value="MFC7059472.1"/>
    <property type="molecule type" value="Genomic_DNA"/>
</dbReference>
<organism evidence="1 2">
    <name type="scientific">Halovenus salina</name>
    <dbReference type="NCBI Taxonomy" id="1510225"/>
    <lineage>
        <taxon>Archaea</taxon>
        <taxon>Methanobacteriati</taxon>
        <taxon>Methanobacteriota</taxon>
        <taxon>Stenosarchaea group</taxon>
        <taxon>Halobacteria</taxon>
        <taxon>Halobacteriales</taxon>
        <taxon>Haloarculaceae</taxon>
        <taxon>Halovenus</taxon>
    </lineage>
</organism>
<dbReference type="EC" id="2.5.1.-" evidence="1"/>
<dbReference type="InterPro" id="IPR008949">
    <property type="entry name" value="Isoprenoid_synthase_dom_sf"/>
</dbReference>
<name>A0ABD5W324_9EURY</name>
<accession>A0ABD5W324</accession>
<evidence type="ECO:0000313" key="2">
    <source>
        <dbReference type="Proteomes" id="UP001596445"/>
    </source>
</evidence>
<dbReference type="SUPFAM" id="SSF48576">
    <property type="entry name" value="Terpenoid synthases"/>
    <property type="match status" value="1"/>
</dbReference>
<dbReference type="RefSeq" id="WP_267162251.1">
    <property type="nucleotide sequence ID" value="NZ_CP112972.1"/>
</dbReference>
<dbReference type="Pfam" id="PF00494">
    <property type="entry name" value="SQS_PSY"/>
    <property type="match status" value="1"/>
</dbReference>
<dbReference type="Proteomes" id="UP001596445">
    <property type="component" value="Unassembled WGS sequence"/>
</dbReference>
<dbReference type="InterPro" id="IPR044844">
    <property type="entry name" value="Trans_IPPS_euk-type"/>
</dbReference>
<dbReference type="PANTHER" id="PTHR11626:SF2">
    <property type="entry name" value="SQUALENE SYNTHASE"/>
    <property type="match status" value="1"/>
</dbReference>
<dbReference type="SFLD" id="SFLDG01018">
    <property type="entry name" value="Squalene/Phytoene_Synthase_Lik"/>
    <property type="match status" value="1"/>
</dbReference>
<gene>
    <name evidence="1" type="ORF">ACFQQG_16435</name>
</gene>
<sequence length="344" mass="38443">MRDHASIPAEPDFDWCYEIVGDVSRTFALTISELDEPLAREICVGYLLCRVADTIEDSDTIPPAEQARLLDQYRSAFETGDPERLDQFMHGVEEWIPDAPSADWHVVAETPRLFRTYRALPESSQAEIAPAVTEMVDGMGLFIDRYATEGGLRIQTVDELEEYCWYVAGTVGHLVTGLVARDAPERTRERLYDVAPSFGLLLQLVNVAKDVAVDYEEENNVYVPDELLERHGLHPEDMRTGDEAFVPVIEALVARAEGYTEDARTWLETMPGSRGNVLSAWAIPYLLAVATIRELRARPEDVMLDGDVKVSRSEVYALVETFAGDDVPSLDTLQAEIEQGAFGQ</sequence>
<dbReference type="CDD" id="cd00683">
    <property type="entry name" value="Trans_IPPS_HH"/>
    <property type="match status" value="1"/>
</dbReference>
<dbReference type="PANTHER" id="PTHR11626">
    <property type="entry name" value="FARNESYL-DIPHOSPHATE FARNESYLTRANSFERASE"/>
    <property type="match status" value="1"/>
</dbReference>
<evidence type="ECO:0000313" key="1">
    <source>
        <dbReference type="EMBL" id="MFC7059472.1"/>
    </source>
</evidence>
<proteinExistence type="predicted"/>
<dbReference type="InterPro" id="IPR033904">
    <property type="entry name" value="Trans_IPPS_HH"/>
</dbReference>
<comment type="caution">
    <text evidence="1">The sequence shown here is derived from an EMBL/GenBank/DDBJ whole genome shotgun (WGS) entry which is preliminary data.</text>
</comment>
<dbReference type="InterPro" id="IPR002060">
    <property type="entry name" value="Squ/phyt_synthse"/>
</dbReference>
<protein>
    <submittedName>
        <fullName evidence="1">Phytoene/squalene synthase family protein</fullName>
        <ecNumber evidence="1">2.5.1.-</ecNumber>
    </submittedName>
</protein>
<dbReference type="AlphaFoldDB" id="A0ABD5W324"/>
<dbReference type="Gene3D" id="1.10.600.10">
    <property type="entry name" value="Farnesyl Diphosphate Synthase"/>
    <property type="match status" value="1"/>
</dbReference>
<keyword evidence="1" id="KW-0808">Transferase</keyword>
<dbReference type="SFLD" id="SFLDS00005">
    <property type="entry name" value="Isoprenoid_Synthase_Type_I"/>
    <property type="match status" value="1"/>
</dbReference>